<accession>A0AAV3P8Q4</accession>
<dbReference type="Proteomes" id="UP001454036">
    <property type="component" value="Unassembled WGS sequence"/>
</dbReference>
<proteinExistence type="predicted"/>
<protein>
    <submittedName>
        <fullName evidence="1">Uncharacterized protein</fullName>
    </submittedName>
</protein>
<sequence>MLDDSQSLLPADELKKKFDHEGISLDRPISNLMWYRGNCLHCCSGSSSS</sequence>
<name>A0AAV3P8Q4_LITER</name>
<evidence type="ECO:0000313" key="2">
    <source>
        <dbReference type="Proteomes" id="UP001454036"/>
    </source>
</evidence>
<dbReference type="EMBL" id="BAABME010001181">
    <property type="protein sequence ID" value="GAA0148072.1"/>
    <property type="molecule type" value="Genomic_DNA"/>
</dbReference>
<reference evidence="1 2" key="1">
    <citation type="submission" date="2024-01" db="EMBL/GenBank/DDBJ databases">
        <title>The complete chloroplast genome sequence of Lithospermum erythrorhizon: insights into the phylogenetic relationship among Boraginaceae species and the maternal lineages of purple gromwells.</title>
        <authorList>
            <person name="Okada T."/>
            <person name="Watanabe K."/>
        </authorList>
    </citation>
    <scope>NUCLEOTIDE SEQUENCE [LARGE SCALE GENOMIC DNA]</scope>
</reference>
<gene>
    <name evidence="1" type="ORF">LIER_07612</name>
</gene>
<evidence type="ECO:0000313" key="1">
    <source>
        <dbReference type="EMBL" id="GAA0148072.1"/>
    </source>
</evidence>
<dbReference type="AlphaFoldDB" id="A0AAV3P8Q4"/>
<comment type="caution">
    <text evidence="1">The sequence shown here is derived from an EMBL/GenBank/DDBJ whole genome shotgun (WGS) entry which is preliminary data.</text>
</comment>
<keyword evidence="2" id="KW-1185">Reference proteome</keyword>
<organism evidence="1 2">
    <name type="scientific">Lithospermum erythrorhizon</name>
    <name type="common">Purple gromwell</name>
    <name type="synonym">Lithospermum officinale var. erythrorhizon</name>
    <dbReference type="NCBI Taxonomy" id="34254"/>
    <lineage>
        <taxon>Eukaryota</taxon>
        <taxon>Viridiplantae</taxon>
        <taxon>Streptophyta</taxon>
        <taxon>Embryophyta</taxon>
        <taxon>Tracheophyta</taxon>
        <taxon>Spermatophyta</taxon>
        <taxon>Magnoliopsida</taxon>
        <taxon>eudicotyledons</taxon>
        <taxon>Gunneridae</taxon>
        <taxon>Pentapetalae</taxon>
        <taxon>asterids</taxon>
        <taxon>lamiids</taxon>
        <taxon>Boraginales</taxon>
        <taxon>Boraginaceae</taxon>
        <taxon>Boraginoideae</taxon>
        <taxon>Lithospermeae</taxon>
        <taxon>Lithospermum</taxon>
    </lineage>
</organism>